<accession>A0A285P3X3</accession>
<dbReference type="AlphaFoldDB" id="A0A285P3X3"/>
<dbReference type="OrthoDB" id="2666077at2"/>
<protein>
    <recommendedName>
        <fullName evidence="4">Aminotransferase yhxA</fullName>
    </recommendedName>
</protein>
<evidence type="ECO:0000256" key="1">
    <source>
        <dbReference type="SAM" id="MobiDB-lite"/>
    </source>
</evidence>
<feature type="compositionally biased region" description="Gly residues" evidence="1">
    <location>
        <begin position="91"/>
        <end position="100"/>
    </location>
</feature>
<dbReference type="EMBL" id="OBEK01000004">
    <property type="protein sequence ID" value="SNZ15967.1"/>
    <property type="molecule type" value="Genomic_DNA"/>
</dbReference>
<organism evidence="2 3">
    <name type="scientific">Terribacillus aidingensis</name>
    <dbReference type="NCBI Taxonomy" id="586416"/>
    <lineage>
        <taxon>Bacteria</taxon>
        <taxon>Bacillati</taxon>
        <taxon>Bacillota</taxon>
        <taxon>Bacilli</taxon>
        <taxon>Bacillales</taxon>
        <taxon>Bacillaceae</taxon>
        <taxon>Terribacillus</taxon>
    </lineage>
</organism>
<name>A0A285P3X3_9BACI</name>
<evidence type="ECO:0000313" key="2">
    <source>
        <dbReference type="EMBL" id="SNZ15967.1"/>
    </source>
</evidence>
<evidence type="ECO:0008006" key="4">
    <source>
        <dbReference type="Google" id="ProtNLM"/>
    </source>
</evidence>
<proteinExistence type="predicted"/>
<evidence type="ECO:0000313" key="3">
    <source>
        <dbReference type="Proteomes" id="UP000219356"/>
    </source>
</evidence>
<gene>
    <name evidence="2" type="ORF">SAMN05421503_2818</name>
</gene>
<feature type="compositionally biased region" description="Low complexity" evidence="1">
    <location>
        <begin position="80"/>
        <end position="90"/>
    </location>
</feature>
<dbReference type="PROSITE" id="PS51257">
    <property type="entry name" value="PROKAR_LIPOPROTEIN"/>
    <property type="match status" value="1"/>
</dbReference>
<dbReference type="RefSeq" id="WP_097043048.1">
    <property type="nucleotide sequence ID" value="NZ_OBEK01000004.1"/>
</dbReference>
<keyword evidence="3" id="KW-1185">Reference proteome</keyword>
<reference evidence="3" key="1">
    <citation type="submission" date="2017-09" db="EMBL/GenBank/DDBJ databases">
        <authorList>
            <person name="Varghese N."/>
            <person name="Submissions S."/>
        </authorList>
    </citation>
    <scope>NUCLEOTIDE SEQUENCE [LARGE SCALE GENOMIC DNA]</scope>
    <source>
        <strain evidence="3">CGMCC 1.8913</strain>
    </source>
</reference>
<dbReference type="Proteomes" id="UP000219356">
    <property type="component" value="Unassembled WGS sequence"/>
</dbReference>
<feature type="region of interest" description="Disordered" evidence="1">
    <location>
        <begin position="80"/>
        <end position="100"/>
    </location>
</feature>
<sequence>MSKSTKWITGISAVALIAGMTGCSNSTKASSAPKDTDCEEWEQEGDAWECEDSSSSYYNHYFYNGAFYKNNSSLKSAIKKSTSSTKASKGFGSGSKSFGG</sequence>